<dbReference type="InterPro" id="IPR052523">
    <property type="entry name" value="Trichothecene_AcTrans"/>
</dbReference>
<organism evidence="2 3">
    <name type="scientific">Seiridium unicorne</name>
    <dbReference type="NCBI Taxonomy" id="138068"/>
    <lineage>
        <taxon>Eukaryota</taxon>
        <taxon>Fungi</taxon>
        <taxon>Dikarya</taxon>
        <taxon>Ascomycota</taxon>
        <taxon>Pezizomycotina</taxon>
        <taxon>Sordariomycetes</taxon>
        <taxon>Xylariomycetidae</taxon>
        <taxon>Amphisphaeriales</taxon>
        <taxon>Sporocadaceae</taxon>
        <taxon>Seiridium</taxon>
    </lineage>
</organism>
<evidence type="ECO:0000313" key="3">
    <source>
        <dbReference type="Proteomes" id="UP001408356"/>
    </source>
</evidence>
<evidence type="ECO:0000259" key="1">
    <source>
        <dbReference type="PROSITE" id="PS51186"/>
    </source>
</evidence>
<dbReference type="PANTHER" id="PTHR42791:SF2">
    <property type="entry name" value="N-ACETYLTRANSFERASE DOMAIN-CONTAINING PROTEIN"/>
    <property type="match status" value="1"/>
</dbReference>
<dbReference type="SUPFAM" id="SSF55729">
    <property type="entry name" value="Acyl-CoA N-acyltransferases (Nat)"/>
    <property type="match status" value="1"/>
</dbReference>
<sequence>MHDRGIRHFKIADVESGDIVAWARWTLPKGSKHFGEWVGVEGVAADVTTLVEDEPKPESTAQLNLEISASAPAVEPQTKSIDIPEGADPDLVRNFFDALAVASRKWFTDDMLGLGLICTNPKYQRRGAAKALIVPMLDIADAQGIATYLEATPAGKPVYEKLGFREVDALDFDLNRLTKDLDGVYRLTVMIRQPQTRQ</sequence>
<dbReference type="Proteomes" id="UP001408356">
    <property type="component" value="Unassembled WGS sequence"/>
</dbReference>
<dbReference type="PROSITE" id="PS51186">
    <property type="entry name" value="GNAT"/>
    <property type="match status" value="1"/>
</dbReference>
<dbReference type="Gene3D" id="3.40.630.30">
    <property type="match status" value="1"/>
</dbReference>
<keyword evidence="3" id="KW-1185">Reference proteome</keyword>
<dbReference type="InterPro" id="IPR016181">
    <property type="entry name" value="Acyl_CoA_acyltransferase"/>
</dbReference>
<dbReference type="Pfam" id="PF13673">
    <property type="entry name" value="Acetyltransf_10"/>
    <property type="match status" value="1"/>
</dbReference>
<name>A0ABR2V1G8_9PEZI</name>
<reference evidence="2 3" key="1">
    <citation type="journal article" date="2024" name="J. Plant Pathol.">
        <title>Sequence and assembly of the genome of Seiridium unicorne, isolate CBS 538.82, causal agent of cypress canker disease.</title>
        <authorList>
            <person name="Scali E."/>
            <person name="Rocca G.D."/>
            <person name="Danti R."/>
            <person name="Garbelotto M."/>
            <person name="Barberini S."/>
            <person name="Baroncelli R."/>
            <person name="Emiliani G."/>
        </authorList>
    </citation>
    <scope>NUCLEOTIDE SEQUENCE [LARGE SCALE GENOMIC DNA]</scope>
    <source>
        <strain evidence="2 3">BM-138-508</strain>
    </source>
</reference>
<dbReference type="CDD" id="cd04301">
    <property type="entry name" value="NAT_SF"/>
    <property type="match status" value="1"/>
</dbReference>
<feature type="domain" description="N-acetyltransferase" evidence="1">
    <location>
        <begin position="48"/>
        <end position="182"/>
    </location>
</feature>
<proteinExistence type="predicted"/>
<evidence type="ECO:0000313" key="2">
    <source>
        <dbReference type="EMBL" id="KAK9420770.1"/>
    </source>
</evidence>
<comment type="caution">
    <text evidence="2">The sequence shown here is derived from an EMBL/GenBank/DDBJ whole genome shotgun (WGS) entry which is preliminary data.</text>
</comment>
<dbReference type="EMBL" id="JARVKF010000223">
    <property type="protein sequence ID" value="KAK9420770.1"/>
    <property type="molecule type" value="Genomic_DNA"/>
</dbReference>
<protein>
    <recommendedName>
        <fullName evidence="1">N-acetyltransferase domain-containing protein</fullName>
    </recommendedName>
</protein>
<gene>
    <name evidence="2" type="ORF">SUNI508_00861</name>
</gene>
<dbReference type="PANTHER" id="PTHR42791">
    <property type="entry name" value="GNAT FAMILY ACETYLTRANSFERASE"/>
    <property type="match status" value="1"/>
</dbReference>
<accession>A0ABR2V1G8</accession>
<dbReference type="InterPro" id="IPR000182">
    <property type="entry name" value="GNAT_dom"/>
</dbReference>